<evidence type="ECO:0000256" key="1">
    <source>
        <dbReference type="ARBA" id="ARBA00008553"/>
    </source>
</evidence>
<evidence type="ECO:0000256" key="5">
    <source>
        <dbReference type="ARBA" id="ARBA00035461"/>
    </source>
</evidence>
<evidence type="ECO:0000256" key="2">
    <source>
        <dbReference type="ARBA" id="ARBA00022980"/>
    </source>
</evidence>
<dbReference type="SUPFAM" id="SSF55282">
    <property type="entry name" value="RL5-like"/>
    <property type="match status" value="1"/>
</dbReference>
<evidence type="ECO:0000313" key="10">
    <source>
        <dbReference type="Proteomes" id="UP000177043"/>
    </source>
</evidence>
<keyword evidence="3 6" id="KW-0687">Ribonucleoprotein</keyword>
<dbReference type="InterPro" id="IPR031310">
    <property type="entry name" value="Ribosomal_uL5_N"/>
</dbReference>
<dbReference type="GO" id="GO:1990904">
    <property type="term" value="C:ribonucleoprotein complex"/>
    <property type="evidence" value="ECO:0007669"/>
    <property type="project" value="UniProtKB-KW"/>
</dbReference>
<feature type="domain" description="Large ribosomal subunit protein uL5 N-terminal" evidence="7">
    <location>
        <begin position="24"/>
        <end position="77"/>
    </location>
</feature>
<evidence type="ECO:0000313" key="9">
    <source>
        <dbReference type="EMBL" id="OHA58990.1"/>
    </source>
</evidence>
<dbReference type="GO" id="GO:0006412">
    <property type="term" value="P:translation"/>
    <property type="evidence" value="ECO:0007669"/>
    <property type="project" value="InterPro"/>
</dbReference>
<evidence type="ECO:0000256" key="4">
    <source>
        <dbReference type="ARBA" id="ARBA00035245"/>
    </source>
</evidence>
<evidence type="ECO:0000259" key="7">
    <source>
        <dbReference type="Pfam" id="PF00281"/>
    </source>
</evidence>
<dbReference type="EMBL" id="MHTJ01000002">
    <property type="protein sequence ID" value="OHA58990.1"/>
    <property type="molecule type" value="Genomic_DNA"/>
</dbReference>
<dbReference type="Proteomes" id="UP000177043">
    <property type="component" value="Unassembled WGS sequence"/>
</dbReference>
<sequence>MSLKDKIEKLKPELKKALGVKNNNALPRLVKVVVSSGTGKAKDKKRNELVADRLSKITGQKAALRGAKQSIATFKLRQGDIIGVASTLRGPRMYKFLDKLFNIAMPRMRDFKGYTETSIDDMGNLTIGIREHIVFPETTDEEIKDVFGMSVTIVTTATDKKQALEFFKQIGFPFKKALA</sequence>
<organism evidence="9 10">
    <name type="scientific">Candidatus Vogelbacteria bacterium RIFOXYD1_FULL_44_32</name>
    <dbReference type="NCBI Taxonomy" id="1802438"/>
    <lineage>
        <taxon>Bacteria</taxon>
        <taxon>Candidatus Vogeliibacteriota</taxon>
    </lineage>
</organism>
<dbReference type="InterPro" id="IPR031309">
    <property type="entry name" value="Ribosomal_uL5_C"/>
</dbReference>
<dbReference type="InterPro" id="IPR022803">
    <property type="entry name" value="Ribosomal_uL5_dom_sf"/>
</dbReference>
<dbReference type="PIRSF" id="PIRSF002161">
    <property type="entry name" value="Ribosomal_L5"/>
    <property type="match status" value="1"/>
</dbReference>
<comment type="caution">
    <text evidence="9">The sequence shown here is derived from an EMBL/GenBank/DDBJ whole genome shotgun (WGS) entry which is preliminary data.</text>
</comment>
<protein>
    <recommendedName>
        <fullName evidence="4">Large ribosomal subunit protein uL5</fullName>
    </recommendedName>
    <alternativeName>
        <fullName evidence="5">50S ribosomal protein L5</fullName>
    </alternativeName>
</protein>
<dbReference type="Pfam" id="PF00673">
    <property type="entry name" value="Ribosomal_L5_C"/>
    <property type="match status" value="1"/>
</dbReference>
<dbReference type="FunFam" id="3.30.1440.10:FF:000001">
    <property type="entry name" value="50S ribosomal protein L5"/>
    <property type="match status" value="1"/>
</dbReference>
<dbReference type="Pfam" id="PF00281">
    <property type="entry name" value="Ribosomal_L5"/>
    <property type="match status" value="1"/>
</dbReference>
<keyword evidence="2 6" id="KW-0689">Ribosomal protein</keyword>
<name>A0A1G2QEG2_9BACT</name>
<evidence type="ECO:0000256" key="3">
    <source>
        <dbReference type="ARBA" id="ARBA00023274"/>
    </source>
</evidence>
<evidence type="ECO:0000256" key="6">
    <source>
        <dbReference type="RuleBase" id="RU003930"/>
    </source>
</evidence>
<dbReference type="AlphaFoldDB" id="A0A1G2QEG2"/>
<dbReference type="NCBIfam" id="NF000585">
    <property type="entry name" value="PRK00010.1"/>
    <property type="match status" value="1"/>
</dbReference>
<dbReference type="GO" id="GO:0005840">
    <property type="term" value="C:ribosome"/>
    <property type="evidence" value="ECO:0007669"/>
    <property type="project" value="UniProtKB-KW"/>
</dbReference>
<dbReference type="PANTHER" id="PTHR11994">
    <property type="entry name" value="60S RIBOSOMAL PROTEIN L11-RELATED"/>
    <property type="match status" value="1"/>
</dbReference>
<dbReference type="Gene3D" id="3.30.1440.10">
    <property type="match status" value="1"/>
</dbReference>
<dbReference type="GO" id="GO:0003735">
    <property type="term" value="F:structural constituent of ribosome"/>
    <property type="evidence" value="ECO:0007669"/>
    <property type="project" value="InterPro"/>
</dbReference>
<evidence type="ECO:0000259" key="8">
    <source>
        <dbReference type="Pfam" id="PF00673"/>
    </source>
</evidence>
<gene>
    <name evidence="9" type="ORF">A2571_00190</name>
</gene>
<accession>A0A1G2QEG2</accession>
<proteinExistence type="inferred from homology"/>
<feature type="domain" description="Large ribosomal subunit protein uL5 C-terminal" evidence="8">
    <location>
        <begin position="82"/>
        <end position="174"/>
    </location>
</feature>
<comment type="similarity">
    <text evidence="1 6">Belongs to the universal ribosomal protein uL5 family.</text>
</comment>
<reference evidence="9 10" key="1">
    <citation type="journal article" date="2016" name="Nat. Commun.">
        <title>Thousands of microbial genomes shed light on interconnected biogeochemical processes in an aquifer system.</title>
        <authorList>
            <person name="Anantharaman K."/>
            <person name="Brown C.T."/>
            <person name="Hug L.A."/>
            <person name="Sharon I."/>
            <person name="Castelle C.J."/>
            <person name="Probst A.J."/>
            <person name="Thomas B.C."/>
            <person name="Singh A."/>
            <person name="Wilkins M.J."/>
            <person name="Karaoz U."/>
            <person name="Brodie E.L."/>
            <person name="Williams K.H."/>
            <person name="Hubbard S.S."/>
            <person name="Banfield J.F."/>
        </authorList>
    </citation>
    <scope>NUCLEOTIDE SEQUENCE [LARGE SCALE GENOMIC DNA]</scope>
</reference>
<dbReference type="InterPro" id="IPR002132">
    <property type="entry name" value="Ribosomal_uL5"/>
</dbReference>
<dbReference type="STRING" id="1802438.A2571_00190"/>
<dbReference type="InterPro" id="IPR020930">
    <property type="entry name" value="Ribosomal_uL5_bac-type"/>
</dbReference>